<keyword evidence="7" id="KW-0972">Capsule biogenesis/degradation</keyword>
<dbReference type="RefSeq" id="WP_126008664.1">
    <property type="nucleotide sequence ID" value="NZ_CP032509.1"/>
</dbReference>
<keyword evidence="9" id="KW-0625">Polysaccharide transport</keyword>
<evidence type="ECO:0000256" key="6">
    <source>
        <dbReference type="ARBA" id="ARBA00022692"/>
    </source>
</evidence>
<keyword evidence="8 11" id="KW-1133">Transmembrane helix</keyword>
<dbReference type="GO" id="GO:0140359">
    <property type="term" value="F:ABC-type transporter activity"/>
    <property type="evidence" value="ECO:0007669"/>
    <property type="project" value="InterPro"/>
</dbReference>
<evidence type="ECO:0000256" key="1">
    <source>
        <dbReference type="ARBA" id="ARBA00004651"/>
    </source>
</evidence>
<comment type="similarity">
    <text evidence="2 11">Belongs to the ABC-2 integral membrane protein family.</text>
</comment>
<dbReference type="AlphaFoldDB" id="A0A3Q8XMR9"/>
<evidence type="ECO:0000313" key="13">
    <source>
        <dbReference type="EMBL" id="AZN70918.1"/>
    </source>
</evidence>
<feature type="transmembrane region" description="Helical" evidence="11">
    <location>
        <begin position="131"/>
        <end position="156"/>
    </location>
</feature>
<evidence type="ECO:0000313" key="14">
    <source>
        <dbReference type="Proteomes" id="UP000268192"/>
    </source>
</evidence>
<dbReference type="InterPro" id="IPR013525">
    <property type="entry name" value="ABC2_TM"/>
</dbReference>
<feature type="transmembrane region" description="Helical" evidence="11">
    <location>
        <begin position="219"/>
        <end position="235"/>
    </location>
</feature>
<accession>A0A3Q8XMR9</accession>
<feature type="transmembrane region" description="Helical" evidence="11">
    <location>
        <begin position="20"/>
        <end position="41"/>
    </location>
</feature>
<dbReference type="InterPro" id="IPR000412">
    <property type="entry name" value="ABC_2_transport"/>
</dbReference>
<evidence type="ECO:0000256" key="4">
    <source>
        <dbReference type="ARBA" id="ARBA00022475"/>
    </source>
</evidence>
<evidence type="ECO:0000256" key="8">
    <source>
        <dbReference type="ARBA" id="ARBA00022989"/>
    </source>
</evidence>
<evidence type="ECO:0000256" key="10">
    <source>
        <dbReference type="ARBA" id="ARBA00023136"/>
    </source>
</evidence>
<keyword evidence="6 11" id="KW-0812">Transmembrane</keyword>
<keyword evidence="4 11" id="KW-1003">Cell membrane</keyword>
<evidence type="ECO:0000256" key="11">
    <source>
        <dbReference type="RuleBase" id="RU361157"/>
    </source>
</evidence>
<comment type="subcellular location">
    <subcellularLocation>
        <location evidence="11">Cell inner membrane</location>
        <topology evidence="11">Multi-pass membrane protein</topology>
    </subcellularLocation>
    <subcellularLocation>
        <location evidence="1">Cell membrane</location>
        <topology evidence="1">Multi-pass membrane protein</topology>
    </subcellularLocation>
</comment>
<dbReference type="GO" id="GO:0015774">
    <property type="term" value="P:polysaccharide transport"/>
    <property type="evidence" value="ECO:0007669"/>
    <property type="project" value="UniProtKB-KW"/>
</dbReference>
<protein>
    <recommendedName>
        <fullName evidence="11">Transport permease protein</fullName>
    </recommendedName>
</protein>
<dbReference type="InterPro" id="IPR047817">
    <property type="entry name" value="ABC2_TM_bact-type"/>
</dbReference>
<dbReference type="OrthoDB" id="8479094at2"/>
<keyword evidence="10 11" id="KW-0472">Membrane</keyword>
<evidence type="ECO:0000256" key="7">
    <source>
        <dbReference type="ARBA" id="ARBA00022903"/>
    </source>
</evidence>
<evidence type="ECO:0000256" key="9">
    <source>
        <dbReference type="ARBA" id="ARBA00023047"/>
    </source>
</evidence>
<organism evidence="13 14">
    <name type="scientific">Georhizobium profundi</name>
    <dbReference type="NCBI Taxonomy" id="2341112"/>
    <lineage>
        <taxon>Bacteria</taxon>
        <taxon>Pseudomonadati</taxon>
        <taxon>Pseudomonadota</taxon>
        <taxon>Alphaproteobacteria</taxon>
        <taxon>Hyphomicrobiales</taxon>
        <taxon>Rhizobiaceae</taxon>
        <taxon>Georhizobium</taxon>
    </lineage>
</organism>
<dbReference type="Pfam" id="PF01061">
    <property type="entry name" value="ABC2_membrane"/>
    <property type="match status" value="1"/>
</dbReference>
<feature type="domain" description="ABC transmembrane type-2" evidence="12">
    <location>
        <begin position="18"/>
        <end position="239"/>
    </location>
</feature>
<keyword evidence="3 11" id="KW-0813">Transport</keyword>
<dbReference type="Proteomes" id="UP000268192">
    <property type="component" value="Chromosome"/>
</dbReference>
<gene>
    <name evidence="13" type="ORF">D5400_06195</name>
</gene>
<sequence length="244" mass="26559">MKAVMLRDMRTRFFDHGLGFLIVIFFPLGHMMILLLIYSVLGRSAPYGDSLMLFFGTGLVPTLAFMYVSRMMVVSIQANRPMLSFPAIRVTDIIFGRAVLEVFGSCLMAVLVVLIFALMGQPALPIDVPNAVAALAATLVLAIGVGFLMSLAAAIVPAVAMAYMLATILVYILSGTLFVASSLPAPVIEVLAWNPVLHGVEWLRSAYYLDYPTQVLDKGYLIACGAITLLLGLLVERYSRTLVY</sequence>
<evidence type="ECO:0000256" key="2">
    <source>
        <dbReference type="ARBA" id="ARBA00007783"/>
    </source>
</evidence>
<feature type="transmembrane region" description="Helical" evidence="11">
    <location>
        <begin position="53"/>
        <end position="73"/>
    </location>
</feature>
<proteinExistence type="inferred from homology"/>
<dbReference type="PROSITE" id="PS51012">
    <property type="entry name" value="ABC_TM2"/>
    <property type="match status" value="1"/>
</dbReference>
<dbReference type="PANTHER" id="PTHR30413:SF10">
    <property type="entry name" value="CAPSULE POLYSACCHARIDE EXPORT INNER-MEMBRANE PROTEIN CTRC"/>
    <property type="match status" value="1"/>
</dbReference>
<feature type="transmembrane region" description="Helical" evidence="11">
    <location>
        <begin position="94"/>
        <end position="119"/>
    </location>
</feature>
<dbReference type="PRINTS" id="PR00164">
    <property type="entry name" value="ABC2TRNSPORT"/>
</dbReference>
<dbReference type="GO" id="GO:0015920">
    <property type="term" value="P:lipopolysaccharide transport"/>
    <property type="evidence" value="ECO:0007669"/>
    <property type="project" value="TreeGrafter"/>
</dbReference>
<evidence type="ECO:0000259" key="12">
    <source>
        <dbReference type="PROSITE" id="PS51012"/>
    </source>
</evidence>
<dbReference type="EMBL" id="CP032509">
    <property type="protein sequence ID" value="AZN70918.1"/>
    <property type="molecule type" value="Genomic_DNA"/>
</dbReference>
<dbReference type="GO" id="GO:0043190">
    <property type="term" value="C:ATP-binding cassette (ABC) transporter complex"/>
    <property type="evidence" value="ECO:0007669"/>
    <property type="project" value="InterPro"/>
</dbReference>
<dbReference type="KEGG" id="abaw:D5400_06195"/>
<evidence type="ECO:0000256" key="5">
    <source>
        <dbReference type="ARBA" id="ARBA00022597"/>
    </source>
</evidence>
<keyword evidence="5" id="KW-0762">Sugar transport</keyword>
<evidence type="ECO:0000256" key="3">
    <source>
        <dbReference type="ARBA" id="ARBA00022448"/>
    </source>
</evidence>
<feature type="transmembrane region" description="Helical" evidence="11">
    <location>
        <begin position="163"/>
        <end position="183"/>
    </location>
</feature>
<dbReference type="PANTHER" id="PTHR30413">
    <property type="entry name" value="INNER MEMBRANE TRANSPORT PERMEASE"/>
    <property type="match status" value="1"/>
</dbReference>
<reference evidence="13 14" key="1">
    <citation type="submission" date="2018-09" db="EMBL/GenBank/DDBJ databases">
        <title>Marinorhizobium profundi gen. nov., sp. nov., isolated from a deep-sea sediment sample from the New Britain Trench and proposal of Marinorhizobiaceae fam. nov. in the order Rhizobiales of the class Alphaproteobacteria.</title>
        <authorList>
            <person name="Cao J."/>
        </authorList>
    </citation>
    <scope>NUCLEOTIDE SEQUENCE [LARGE SCALE GENOMIC DNA]</scope>
    <source>
        <strain evidence="13 14">WS11</strain>
    </source>
</reference>
<keyword evidence="14" id="KW-1185">Reference proteome</keyword>
<name>A0A3Q8XMR9_9HYPH</name>